<evidence type="ECO:0000256" key="1">
    <source>
        <dbReference type="SAM" id="MobiDB-lite"/>
    </source>
</evidence>
<accession>A0A182SN31</accession>
<feature type="compositionally biased region" description="Polar residues" evidence="1">
    <location>
        <begin position="12"/>
        <end position="22"/>
    </location>
</feature>
<dbReference type="EnsemblMetazoa" id="AMAM010048-RA">
    <property type="protein sequence ID" value="AMAM010048-PA"/>
    <property type="gene ID" value="AMAM010048"/>
</dbReference>
<feature type="region of interest" description="Disordered" evidence="1">
    <location>
        <begin position="1"/>
        <end position="38"/>
    </location>
</feature>
<protein>
    <submittedName>
        <fullName evidence="2">Uncharacterized protein</fullName>
    </submittedName>
</protein>
<reference evidence="3" key="1">
    <citation type="submission" date="2013-09" db="EMBL/GenBank/DDBJ databases">
        <title>The Genome Sequence of Anopheles maculatus species B.</title>
        <authorList>
            <consortium name="The Broad Institute Genomics Platform"/>
            <person name="Neafsey D.E."/>
            <person name="Besansky N."/>
            <person name="Howell P."/>
            <person name="Walton C."/>
            <person name="Young S.K."/>
            <person name="Zeng Q."/>
            <person name="Gargeya S."/>
            <person name="Fitzgerald M."/>
            <person name="Haas B."/>
            <person name="Abouelleil A."/>
            <person name="Allen A.W."/>
            <person name="Alvarado L."/>
            <person name="Arachchi H.M."/>
            <person name="Berlin A.M."/>
            <person name="Chapman S.B."/>
            <person name="Gainer-Dewar J."/>
            <person name="Goldberg J."/>
            <person name="Griggs A."/>
            <person name="Gujja S."/>
            <person name="Hansen M."/>
            <person name="Howarth C."/>
            <person name="Imamovic A."/>
            <person name="Ireland A."/>
            <person name="Larimer J."/>
            <person name="McCowan C."/>
            <person name="Murphy C."/>
            <person name="Pearson M."/>
            <person name="Poon T.W."/>
            <person name="Priest M."/>
            <person name="Roberts A."/>
            <person name="Saif S."/>
            <person name="Shea T."/>
            <person name="Sisk P."/>
            <person name="Sykes S."/>
            <person name="Wortman J."/>
            <person name="Nusbaum C."/>
            <person name="Birren B."/>
        </authorList>
    </citation>
    <scope>NUCLEOTIDE SEQUENCE [LARGE SCALE GENOMIC DNA]</scope>
    <source>
        <strain evidence="3">maculatus3</strain>
    </source>
</reference>
<sequence>MSDNEFDRTLIPQEQSLDSVPYSTPPLVPPFGPSDSSVATVVAPHSRHRLERSEGTETTVVATTSEAVVVTTTGAFAQPLPAYQHRLQLFRYPNAFTRHHQHSPATINKHEPKRACTSLPLYLSKVSSGFVSNKRT</sequence>
<keyword evidence="3" id="KW-1185">Reference proteome</keyword>
<dbReference type="Proteomes" id="UP000075901">
    <property type="component" value="Unassembled WGS sequence"/>
</dbReference>
<feature type="compositionally biased region" description="Pro residues" evidence="1">
    <location>
        <begin position="23"/>
        <end position="32"/>
    </location>
</feature>
<evidence type="ECO:0000313" key="2">
    <source>
        <dbReference type="EnsemblMetazoa" id="AMAM010048-PA"/>
    </source>
</evidence>
<evidence type="ECO:0000313" key="3">
    <source>
        <dbReference type="Proteomes" id="UP000075901"/>
    </source>
</evidence>
<reference evidence="2" key="2">
    <citation type="submission" date="2020-05" db="UniProtKB">
        <authorList>
            <consortium name="EnsemblMetazoa"/>
        </authorList>
    </citation>
    <scope>IDENTIFICATION</scope>
    <source>
        <strain evidence="2">maculatus3</strain>
    </source>
</reference>
<dbReference type="AlphaFoldDB" id="A0A182SN31"/>
<organism evidence="2 3">
    <name type="scientific">Anopheles maculatus</name>
    <dbReference type="NCBI Taxonomy" id="74869"/>
    <lineage>
        <taxon>Eukaryota</taxon>
        <taxon>Metazoa</taxon>
        <taxon>Ecdysozoa</taxon>
        <taxon>Arthropoda</taxon>
        <taxon>Hexapoda</taxon>
        <taxon>Insecta</taxon>
        <taxon>Pterygota</taxon>
        <taxon>Neoptera</taxon>
        <taxon>Endopterygota</taxon>
        <taxon>Diptera</taxon>
        <taxon>Nematocera</taxon>
        <taxon>Culicoidea</taxon>
        <taxon>Culicidae</taxon>
        <taxon>Anophelinae</taxon>
        <taxon>Anopheles</taxon>
        <taxon>Anopheles maculatus group</taxon>
    </lineage>
</organism>
<name>A0A182SN31_9DIPT</name>
<dbReference type="VEuPathDB" id="VectorBase:AMAM010048"/>
<proteinExistence type="predicted"/>